<feature type="domain" description="SERTA" evidence="2">
    <location>
        <begin position="244"/>
        <end position="290"/>
    </location>
</feature>
<feature type="compositionally biased region" description="Basic residues" evidence="1">
    <location>
        <begin position="222"/>
        <end position="235"/>
    </location>
</feature>
<dbReference type="InterPro" id="IPR009263">
    <property type="entry name" value="SERTA_dom"/>
</dbReference>
<dbReference type="AlphaFoldDB" id="A0A9Q0M4Z9"/>
<name>A0A9Q0M4Z9_BLOTA</name>
<feature type="region of interest" description="Disordered" evidence="1">
    <location>
        <begin position="320"/>
        <end position="394"/>
    </location>
</feature>
<feature type="region of interest" description="Disordered" evidence="1">
    <location>
        <begin position="105"/>
        <end position="148"/>
    </location>
</feature>
<dbReference type="PROSITE" id="PS51053">
    <property type="entry name" value="SERTA"/>
    <property type="match status" value="1"/>
</dbReference>
<feature type="region of interest" description="Disordered" evidence="1">
    <location>
        <begin position="473"/>
        <end position="495"/>
    </location>
</feature>
<dbReference type="EMBL" id="JAPWDV010000003">
    <property type="protein sequence ID" value="KAJ6218082.1"/>
    <property type="molecule type" value="Genomic_DNA"/>
</dbReference>
<feature type="compositionally biased region" description="Polar residues" evidence="1">
    <location>
        <begin position="362"/>
        <end position="377"/>
    </location>
</feature>
<organism evidence="3 4">
    <name type="scientific">Blomia tropicalis</name>
    <name type="common">Mite</name>
    <dbReference type="NCBI Taxonomy" id="40697"/>
    <lineage>
        <taxon>Eukaryota</taxon>
        <taxon>Metazoa</taxon>
        <taxon>Ecdysozoa</taxon>
        <taxon>Arthropoda</taxon>
        <taxon>Chelicerata</taxon>
        <taxon>Arachnida</taxon>
        <taxon>Acari</taxon>
        <taxon>Acariformes</taxon>
        <taxon>Sarcoptiformes</taxon>
        <taxon>Astigmata</taxon>
        <taxon>Glycyphagoidea</taxon>
        <taxon>Echimyopodidae</taxon>
        <taxon>Blomia</taxon>
    </lineage>
</organism>
<keyword evidence="4" id="KW-1185">Reference proteome</keyword>
<feature type="region of interest" description="Disordered" evidence="1">
    <location>
        <begin position="1"/>
        <end position="56"/>
    </location>
</feature>
<evidence type="ECO:0000313" key="3">
    <source>
        <dbReference type="EMBL" id="KAJ6218082.1"/>
    </source>
</evidence>
<dbReference type="OMA" id="HRSVMIC"/>
<feature type="compositionally biased region" description="Polar residues" evidence="1">
    <location>
        <begin position="556"/>
        <end position="566"/>
    </location>
</feature>
<feature type="compositionally biased region" description="Low complexity" evidence="1">
    <location>
        <begin position="534"/>
        <end position="555"/>
    </location>
</feature>
<feature type="compositionally biased region" description="Low complexity" evidence="1">
    <location>
        <begin position="473"/>
        <end position="485"/>
    </location>
</feature>
<feature type="compositionally biased region" description="Polar residues" evidence="1">
    <location>
        <begin position="31"/>
        <end position="41"/>
    </location>
</feature>
<dbReference type="Proteomes" id="UP001142055">
    <property type="component" value="Chromosome 3"/>
</dbReference>
<evidence type="ECO:0000256" key="1">
    <source>
        <dbReference type="SAM" id="MobiDB-lite"/>
    </source>
</evidence>
<feature type="compositionally biased region" description="Polar residues" evidence="1">
    <location>
        <begin position="105"/>
        <end position="116"/>
    </location>
</feature>
<feature type="compositionally biased region" description="Low complexity" evidence="1">
    <location>
        <begin position="1"/>
        <end position="12"/>
    </location>
</feature>
<comment type="caution">
    <text evidence="3">The sequence shown here is derived from an EMBL/GenBank/DDBJ whole genome shotgun (WGS) entry which is preliminary data.</text>
</comment>
<dbReference type="Pfam" id="PF06031">
    <property type="entry name" value="SERTA"/>
    <property type="match status" value="1"/>
</dbReference>
<reference evidence="3" key="1">
    <citation type="submission" date="2022-12" db="EMBL/GenBank/DDBJ databases">
        <title>Genome assemblies of Blomia tropicalis.</title>
        <authorList>
            <person name="Cui Y."/>
        </authorList>
    </citation>
    <scope>NUCLEOTIDE SEQUENCE</scope>
    <source>
        <tissue evidence="3">Adult mites</tissue>
    </source>
</reference>
<evidence type="ECO:0000259" key="2">
    <source>
        <dbReference type="PROSITE" id="PS51053"/>
    </source>
</evidence>
<evidence type="ECO:0000313" key="4">
    <source>
        <dbReference type="Proteomes" id="UP001142055"/>
    </source>
</evidence>
<accession>A0A9Q0M4Z9</accession>
<protein>
    <recommendedName>
        <fullName evidence="2">SERTA domain-containing protein</fullName>
    </recommendedName>
</protein>
<feature type="region of interest" description="Disordered" evidence="1">
    <location>
        <begin position="534"/>
        <end position="566"/>
    </location>
</feature>
<feature type="compositionally biased region" description="Low complexity" evidence="1">
    <location>
        <begin position="346"/>
        <end position="361"/>
    </location>
</feature>
<gene>
    <name evidence="3" type="ORF">RDWZM_009239</name>
</gene>
<feature type="region of interest" description="Disordered" evidence="1">
    <location>
        <begin position="208"/>
        <end position="238"/>
    </location>
</feature>
<feature type="compositionally biased region" description="Low complexity" evidence="1">
    <location>
        <begin position="124"/>
        <end position="136"/>
    </location>
</feature>
<proteinExistence type="predicted"/>
<feature type="compositionally biased region" description="Low complexity" evidence="1">
    <location>
        <begin position="320"/>
        <end position="339"/>
    </location>
</feature>
<sequence>MSPTTPSPTNNTRGVKRKLSNDIVDECNDSVLESSSPTSRTRFIDESPCSPPPSPPLATGSPLLFVHHHLHPLSNPQSESHYIEQIIVDDGFDCIDSVKTSTITKATNDQSASSESGYDERASSNESTSPESNTSTVGTISFPADPSFDQTMINSTTSLPPATTSNGVGNHFTNSNTIITTVPSSTLSTMDDYNPPQMGVHRFVPQSTSYVQHSPPPPLPQTHHHHHHHHHHPHQSRIPFGKQENHFLRQLFNMSVFKMSKARQSGDQLQRSVLLCNTLRLLEKEFAKEGLKVNFGPNGVSVSPVPQSALDVDFVPVFPSSTTNGQSSPNTTTTTTSSPDIMINNSHPLPSSSSGSYEGTSIQTTNTTSSPTANDHGSSQPYSPSYHHHTHTPICDSNDDYDKYFSIDNDSSSGRATPFVKNFIDYSSNRSNGSPMGSATNDSSAFWTNSDEQVSERLSSLNWSSMLSFTSSSTTSSSTSASNNNVEDEQTVDSNHVHHRTYQLETTNNVTLHTSSSTNTTSATFATLLPPVSSTMASTSQQQSTTNTNTTSSNSVLPSLTSMTPSNETDQFVSSTNSYYHSSTTISNSSLYNPTTTTTTTTSTHQNGSQYLTNNNSNYSSNVSNNSISNVHNTTSSSDEIFNDIDLSLYDFDIFTPLSPPSVATKSSGPIMSAEELIRNINNNNNGTSAHAETYYGYAPTTPLHPSHQFVSNQSVAFNQITSQYGTMTNVVSSLTTSSSTSATTNSQMITVTMPSTTSTVTNHCGQQSVATNGSSVAYHHPHTATGRYYVKTTADVERDQQTTMTTIKCHN</sequence>